<dbReference type="EMBL" id="CAKXAJ010025453">
    <property type="protein sequence ID" value="CAH2239757.1"/>
    <property type="molecule type" value="Genomic_DNA"/>
</dbReference>
<dbReference type="Proteomes" id="UP000838756">
    <property type="component" value="Unassembled WGS sequence"/>
</dbReference>
<keyword evidence="2" id="KW-1185">Reference proteome</keyword>
<comment type="caution">
    <text evidence="1">The sequence shown here is derived from an EMBL/GenBank/DDBJ whole genome shotgun (WGS) entry which is preliminary data.</text>
</comment>
<dbReference type="AlphaFoldDB" id="A0A8S4RS21"/>
<evidence type="ECO:0000313" key="1">
    <source>
        <dbReference type="EMBL" id="CAH2239757.1"/>
    </source>
</evidence>
<organism evidence="1 2">
    <name type="scientific">Pararge aegeria aegeria</name>
    <dbReference type="NCBI Taxonomy" id="348720"/>
    <lineage>
        <taxon>Eukaryota</taxon>
        <taxon>Metazoa</taxon>
        <taxon>Ecdysozoa</taxon>
        <taxon>Arthropoda</taxon>
        <taxon>Hexapoda</taxon>
        <taxon>Insecta</taxon>
        <taxon>Pterygota</taxon>
        <taxon>Neoptera</taxon>
        <taxon>Endopterygota</taxon>
        <taxon>Lepidoptera</taxon>
        <taxon>Glossata</taxon>
        <taxon>Ditrysia</taxon>
        <taxon>Papilionoidea</taxon>
        <taxon>Nymphalidae</taxon>
        <taxon>Satyrinae</taxon>
        <taxon>Satyrini</taxon>
        <taxon>Parargina</taxon>
        <taxon>Pararge</taxon>
    </lineage>
</organism>
<reference evidence="1" key="1">
    <citation type="submission" date="2022-03" db="EMBL/GenBank/DDBJ databases">
        <authorList>
            <person name="Lindestad O."/>
        </authorList>
    </citation>
    <scope>NUCLEOTIDE SEQUENCE</scope>
</reference>
<protein>
    <submittedName>
        <fullName evidence="1">Jg12175 protein</fullName>
    </submittedName>
</protein>
<proteinExistence type="predicted"/>
<sequence>MVAEARVDCFYATMSKRCGSLVRRLRESTNRILKIASRGLFEEVPKFTVRGCLFPAAQSYSFGVVCRPTLRLHMQGSHSTNLAPNVHQVSELAPQLCDSHRTEIIQKPTTILMFSKQAG</sequence>
<dbReference type="OrthoDB" id="10014409at2759"/>
<name>A0A8S4RS21_9NEOP</name>
<evidence type="ECO:0000313" key="2">
    <source>
        <dbReference type="Proteomes" id="UP000838756"/>
    </source>
</evidence>
<accession>A0A8S4RS21</accession>
<gene>
    <name evidence="1" type="primary">jg12175</name>
    <name evidence="1" type="ORF">PAEG_LOCUS16412</name>
</gene>